<gene>
    <name evidence="1" type="ORF">HGRIS_005415</name>
</gene>
<reference evidence="2" key="1">
    <citation type="submission" date="2024-06" db="EMBL/GenBank/DDBJ databases">
        <title>Multi-omics analyses provide insights into the biosynthesis of the anticancer antibiotic pleurotin in Hohenbuehelia grisea.</title>
        <authorList>
            <person name="Weaver J.A."/>
            <person name="Alberti F."/>
        </authorList>
    </citation>
    <scope>NUCLEOTIDE SEQUENCE [LARGE SCALE GENOMIC DNA]</scope>
    <source>
        <strain evidence="2">T-177</strain>
    </source>
</reference>
<evidence type="ECO:0000313" key="2">
    <source>
        <dbReference type="Proteomes" id="UP001556367"/>
    </source>
</evidence>
<evidence type="ECO:0000313" key="1">
    <source>
        <dbReference type="EMBL" id="KAL0954287.1"/>
    </source>
</evidence>
<accession>A0ABR3JFU1</accession>
<proteinExistence type="predicted"/>
<comment type="caution">
    <text evidence="1">The sequence shown here is derived from an EMBL/GenBank/DDBJ whole genome shotgun (WGS) entry which is preliminary data.</text>
</comment>
<dbReference type="EMBL" id="JASNQZ010000008">
    <property type="protein sequence ID" value="KAL0954287.1"/>
    <property type="molecule type" value="Genomic_DNA"/>
</dbReference>
<keyword evidence="2" id="KW-1185">Reference proteome</keyword>
<protein>
    <submittedName>
        <fullName evidence="1">Uncharacterized protein</fullName>
    </submittedName>
</protein>
<name>A0ABR3JFU1_9AGAR</name>
<organism evidence="1 2">
    <name type="scientific">Hohenbuehelia grisea</name>
    <dbReference type="NCBI Taxonomy" id="104357"/>
    <lineage>
        <taxon>Eukaryota</taxon>
        <taxon>Fungi</taxon>
        <taxon>Dikarya</taxon>
        <taxon>Basidiomycota</taxon>
        <taxon>Agaricomycotina</taxon>
        <taxon>Agaricomycetes</taxon>
        <taxon>Agaricomycetidae</taxon>
        <taxon>Agaricales</taxon>
        <taxon>Pleurotineae</taxon>
        <taxon>Pleurotaceae</taxon>
        <taxon>Hohenbuehelia</taxon>
    </lineage>
</organism>
<sequence>MAHQYLSTISVITTITLAIEHGATRLRRLGANTRLQRENDDLDDNLAWREWGAE</sequence>
<dbReference type="Proteomes" id="UP001556367">
    <property type="component" value="Unassembled WGS sequence"/>
</dbReference>